<evidence type="ECO:0000313" key="3">
    <source>
        <dbReference type="EMBL" id="KAL0318192.1"/>
    </source>
</evidence>
<reference evidence="3" key="2">
    <citation type="journal article" date="2024" name="Plant">
        <title>Genomic evolution and insights into agronomic trait innovations of Sesamum species.</title>
        <authorList>
            <person name="Miao H."/>
            <person name="Wang L."/>
            <person name="Qu L."/>
            <person name="Liu H."/>
            <person name="Sun Y."/>
            <person name="Le M."/>
            <person name="Wang Q."/>
            <person name="Wei S."/>
            <person name="Zheng Y."/>
            <person name="Lin W."/>
            <person name="Duan Y."/>
            <person name="Cao H."/>
            <person name="Xiong S."/>
            <person name="Wang X."/>
            <person name="Wei L."/>
            <person name="Li C."/>
            <person name="Ma Q."/>
            <person name="Ju M."/>
            <person name="Zhao R."/>
            <person name="Li G."/>
            <person name="Mu C."/>
            <person name="Tian Q."/>
            <person name="Mei H."/>
            <person name="Zhang T."/>
            <person name="Gao T."/>
            <person name="Zhang H."/>
        </authorList>
    </citation>
    <scope>NUCLEOTIDE SEQUENCE</scope>
    <source>
        <strain evidence="3">KEN8</strain>
    </source>
</reference>
<dbReference type="InterPro" id="IPR041577">
    <property type="entry name" value="RT_RNaseH_2"/>
</dbReference>
<gene>
    <name evidence="3" type="ORF">Scaly_2856400</name>
</gene>
<organism evidence="3">
    <name type="scientific">Sesamum calycinum</name>
    <dbReference type="NCBI Taxonomy" id="2727403"/>
    <lineage>
        <taxon>Eukaryota</taxon>
        <taxon>Viridiplantae</taxon>
        <taxon>Streptophyta</taxon>
        <taxon>Embryophyta</taxon>
        <taxon>Tracheophyta</taxon>
        <taxon>Spermatophyta</taxon>
        <taxon>Magnoliopsida</taxon>
        <taxon>eudicotyledons</taxon>
        <taxon>Gunneridae</taxon>
        <taxon>Pentapetalae</taxon>
        <taxon>asterids</taxon>
        <taxon>lamiids</taxon>
        <taxon>Lamiales</taxon>
        <taxon>Pedaliaceae</taxon>
        <taxon>Sesamum</taxon>
    </lineage>
</organism>
<feature type="domain" description="Tf2-1-like SH3-like" evidence="2">
    <location>
        <begin position="80"/>
        <end position="132"/>
    </location>
</feature>
<dbReference type="InterPro" id="IPR043502">
    <property type="entry name" value="DNA/RNA_pol_sf"/>
</dbReference>
<evidence type="ECO:0000259" key="1">
    <source>
        <dbReference type="Pfam" id="PF17919"/>
    </source>
</evidence>
<sequence>MATPLNELTKKNVPFKWRNTQEKAFEIINEKLTHAHFLTLPDFSKTFEIECDASGIGESKHGWKECAEPGKQIHEMVKKKATFPDKKKSKLMPTGDGPFRVLERINDNAYKLDLPAEYGVSVTFNLYDLSPFYDADNEESRMTPFQEGDDDGNTEGVQLVQEIQDSLH</sequence>
<dbReference type="InterPro" id="IPR043128">
    <property type="entry name" value="Rev_trsase/Diguanyl_cyclase"/>
</dbReference>
<proteinExistence type="predicted"/>
<feature type="domain" description="Reverse transcriptase/retrotransposon-derived protein RNase H-like" evidence="1">
    <location>
        <begin position="17"/>
        <end position="57"/>
    </location>
</feature>
<dbReference type="Gene3D" id="3.30.70.270">
    <property type="match status" value="1"/>
</dbReference>
<dbReference type="AlphaFoldDB" id="A0AAW2LHV2"/>
<evidence type="ECO:0008006" key="4">
    <source>
        <dbReference type="Google" id="ProtNLM"/>
    </source>
</evidence>
<name>A0AAW2LHV2_9LAMI</name>
<dbReference type="InterPro" id="IPR056924">
    <property type="entry name" value="SH3_Tf2-1"/>
</dbReference>
<comment type="caution">
    <text evidence="3">The sequence shown here is derived from an EMBL/GenBank/DDBJ whole genome shotgun (WGS) entry which is preliminary data.</text>
</comment>
<accession>A0AAW2LHV2</accession>
<protein>
    <recommendedName>
        <fullName evidence="4">Reverse transcriptase/retrotransposon-derived protein RNase H-like domain-containing protein</fullName>
    </recommendedName>
</protein>
<evidence type="ECO:0000259" key="2">
    <source>
        <dbReference type="Pfam" id="PF24626"/>
    </source>
</evidence>
<reference evidence="3" key="1">
    <citation type="submission" date="2020-06" db="EMBL/GenBank/DDBJ databases">
        <authorList>
            <person name="Li T."/>
            <person name="Hu X."/>
            <person name="Zhang T."/>
            <person name="Song X."/>
            <person name="Zhang H."/>
            <person name="Dai N."/>
            <person name="Sheng W."/>
            <person name="Hou X."/>
            <person name="Wei L."/>
        </authorList>
    </citation>
    <scope>NUCLEOTIDE SEQUENCE</scope>
    <source>
        <strain evidence="3">KEN8</strain>
        <tissue evidence="3">Leaf</tissue>
    </source>
</reference>
<dbReference type="SUPFAM" id="SSF56672">
    <property type="entry name" value="DNA/RNA polymerases"/>
    <property type="match status" value="1"/>
</dbReference>
<dbReference type="EMBL" id="JACGWM010000035">
    <property type="protein sequence ID" value="KAL0318192.1"/>
    <property type="molecule type" value="Genomic_DNA"/>
</dbReference>
<dbReference type="PANTHER" id="PTHR35046:SF9">
    <property type="entry name" value="RNA-DIRECTED DNA POLYMERASE"/>
    <property type="match status" value="1"/>
</dbReference>
<dbReference type="Pfam" id="PF24626">
    <property type="entry name" value="SH3_Tf2-1"/>
    <property type="match status" value="1"/>
</dbReference>
<dbReference type="Pfam" id="PF17919">
    <property type="entry name" value="RT_RNaseH_2"/>
    <property type="match status" value="1"/>
</dbReference>
<dbReference type="PANTHER" id="PTHR35046">
    <property type="entry name" value="ZINC KNUCKLE (CCHC-TYPE) FAMILY PROTEIN"/>
    <property type="match status" value="1"/>
</dbReference>